<evidence type="ECO:0000313" key="3">
    <source>
        <dbReference type="Proteomes" id="UP000036464"/>
    </source>
</evidence>
<evidence type="ECO:0008006" key="4">
    <source>
        <dbReference type="Google" id="ProtNLM"/>
    </source>
</evidence>
<dbReference type="Proteomes" id="UP000036464">
    <property type="component" value="Unassembled WGS sequence"/>
</dbReference>
<organism evidence="2 3">
    <name type="scientific">Mycolicibacter heraklionensis</name>
    <dbReference type="NCBI Taxonomy" id="512402"/>
    <lineage>
        <taxon>Bacteria</taxon>
        <taxon>Bacillati</taxon>
        <taxon>Actinomycetota</taxon>
        <taxon>Actinomycetes</taxon>
        <taxon>Mycobacteriales</taxon>
        <taxon>Mycobacteriaceae</taxon>
        <taxon>Mycolicibacter</taxon>
    </lineage>
</organism>
<reference evidence="2 3" key="1">
    <citation type="submission" date="2015-05" db="EMBL/GenBank/DDBJ databases">
        <title>Genome sequence of Mycobacterium heraklionense Davo strain.</title>
        <authorList>
            <person name="Greninger A.L."/>
            <person name="Cunningham G."/>
            <person name="Miller S."/>
        </authorList>
    </citation>
    <scope>NUCLEOTIDE SEQUENCE [LARGE SCALE GENOMIC DNA]</scope>
    <source>
        <strain evidence="2 3">Davo</strain>
    </source>
</reference>
<accession>A0ABR5FA22</accession>
<dbReference type="EMBL" id="LDPO01000027">
    <property type="protein sequence ID" value="KLO25910.1"/>
    <property type="molecule type" value="Genomic_DNA"/>
</dbReference>
<keyword evidence="1" id="KW-0812">Transmembrane</keyword>
<keyword evidence="1" id="KW-1133">Transmembrane helix</keyword>
<keyword evidence="3" id="KW-1185">Reference proteome</keyword>
<gene>
    <name evidence="2" type="ORF">ABW16_21620</name>
</gene>
<name>A0ABR5FA22_9MYCO</name>
<feature type="transmembrane region" description="Helical" evidence="1">
    <location>
        <begin position="48"/>
        <end position="71"/>
    </location>
</feature>
<feature type="transmembrane region" description="Helical" evidence="1">
    <location>
        <begin position="21"/>
        <end position="42"/>
    </location>
</feature>
<comment type="caution">
    <text evidence="2">The sequence shown here is derived from an EMBL/GenBank/DDBJ whole genome shotgun (WGS) entry which is preliminary data.</text>
</comment>
<evidence type="ECO:0000313" key="2">
    <source>
        <dbReference type="EMBL" id="KLO25910.1"/>
    </source>
</evidence>
<keyword evidence="1" id="KW-0472">Membrane</keyword>
<sequence>MSEGAPVIDRVQQFINALPAALRQGAAAILAAAGGYQLVAFIDQYGPVAAASIYVQVGGVAAALLGALIGWRAVK</sequence>
<dbReference type="RefSeq" id="WP_047321248.1">
    <property type="nucleotide sequence ID" value="NZ_LDPO01000027.1"/>
</dbReference>
<evidence type="ECO:0000256" key="1">
    <source>
        <dbReference type="SAM" id="Phobius"/>
    </source>
</evidence>
<proteinExistence type="predicted"/>
<protein>
    <recommendedName>
        <fullName evidence="4">Holin</fullName>
    </recommendedName>
</protein>